<keyword evidence="5 13" id="KW-0328">Glycosyltransferase</keyword>
<evidence type="ECO:0000256" key="8">
    <source>
        <dbReference type="ARBA" id="ARBA00023136"/>
    </source>
</evidence>
<dbReference type="GO" id="GO:0005886">
    <property type="term" value="C:plasma membrane"/>
    <property type="evidence" value="ECO:0007669"/>
    <property type="project" value="UniProtKB-SubCell"/>
</dbReference>
<gene>
    <name evidence="13" type="ORF">MNB_SV-6-739</name>
</gene>
<evidence type="ECO:0000256" key="7">
    <source>
        <dbReference type="ARBA" id="ARBA00022985"/>
    </source>
</evidence>
<dbReference type="EMBL" id="FPHC01000035">
    <property type="protein sequence ID" value="SFV54854.1"/>
    <property type="molecule type" value="Genomic_DNA"/>
</dbReference>
<dbReference type="GO" id="GO:0005829">
    <property type="term" value="C:cytosol"/>
    <property type="evidence" value="ECO:0007669"/>
    <property type="project" value="TreeGrafter"/>
</dbReference>
<evidence type="ECO:0000256" key="1">
    <source>
        <dbReference type="ARBA" id="ARBA00004515"/>
    </source>
</evidence>
<keyword evidence="6 13" id="KW-0808">Transferase</keyword>
<evidence type="ECO:0000313" key="13">
    <source>
        <dbReference type="EMBL" id="SFV54854.1"/>
    </source>
</evidence>
<evidence type="ECO:0000256" key="6">
    <source>
        <dbReference type="ARBA" id="ARBA00022679"/>
    </source>
</evidence>
<dbReference type="InterPro" id="IPR002201">
    <property type="entry name" value="Glyco_trans_9"/>
</dbReference>
<keyword evidence="7" id="KW-0448">Lipopolysaccharide biosynthesis</keyword>
<keyword evidence="4" id="KW-0997">Cell inner membrane</keyword>
<evidence type="ECO:0000256" key="3">
    <source>
        <dbReference type="ARBA" id="ARBA00022475"/>
    </source>
</evidence>
<reference evidence="13" key="1">
    <citation type="submission" date="2016-10" db="EMBL/GenBank/DDBJ databases">
        <authorList>
            <person name="de Groot N.N."/>
        </authorList>
    </citation>
    <scope>NUCLEOTIDE SEQUENCE</scope>
</reference>
<keyword evidence="8" id="KW-0472">Membrane</keyword>
<dbReference type="PANTHER" id="PTHR30160">
    <property type="entry name" value="TETRAACYLDISACCHARIDE 4'-KINASE-RELATED"/>
    <property type="match status" value="1"/>
</dbReference>
<organism evidence="13">
    <name type="scientific">hydrothermal vent metagenome</name>
    <dbReference type="NCBI Taxonomy" id="652676"/>
    <lineage>
        <taxon>unclassified sequences</taxon>
        <taxon>metagenomes</taxon>
        <taxon>ecological metagenomes</taxon>
    </lineage>
</organism>
<dbReference type="SUPFAM" id="SSF53756">
    <property type="entry name" value="UDP-Glycosyltransferase/glycogen phosphorylase"/>
    <property type="match status" value="1"/>
</dbReference>
<dbReference type="GO" id="GO:0009244">
    <property type="term" value="P:lipopolysaccharide core region biosynthetic process"/>
    <property type="evidence" value="ECO:0007669"/>
    <property type="project" value="InterPro"/>
</dbReference>
<protein>
    <recommendedName>
        <fullName evidence="10">Lipopolysaccharide heptosyltransferase 1</fullName>
        <ecNumber evidence="9">2.4.99.23</ecNumber>
    </recommendedName>
    <alternativeName>
        <fullName evidence="11">ADP-heptose:lipopolysaccharide heptosyltransferase I</fullName>
    </alternativeName>
</protein>
<keyword evidence="3" id="KW-1003">Cell membrane</keyword>
<dbReference type="PANTHER" id="PTHR30160:SF19">
    <property type="entry name" value="LIPOPOLYSACCHARIDE HEPTOSYLTRANSFERASE 1"/>
    <property type="match status" value="1"/>
</dbReference>
<dbReference type="CDD" id="cd03789">
    <property type="entry name" value="GT9_LPS_heptosyltransferase"/>
    <property type="match status" value="1"/>
</dbReference>
<dbReference type="GO" id="GO:0008713">
    <property type="term" value="F:ADP-heptose-lipopolysaccharide heptosyltransferase activity"/>
    <property type="evidence" value="ECO:0007669"/>
    <property type="project" value="TreeGrafter"/>
</dbReference>
<sequence length="340" mass="38460">MKIAIVKLSAMGDIIHAMVALQFVKKAMPEIEIDWIVEESLVDLLSHNPDIHEILPVNLKSLKKDKTQLISEIKKVKSYASRQYDVVIDAQGLIKSAVVSRMLGSSRGFDKDSTREGVASLLYDKSFNIPYEENVIYRNLKLICDSLNIPCERESLLDKKPFLFFDEMDSKKVEELLSRDKKNIIYILGSSWSSKVYPKEKFVELIDMMGENPLVVWGSREEYDSAEYISKNSSVTIVPKLTLGELKALISRADLVIGGDSGPTHMAWAMNRASITLFGPTPGWRNTIATEQNRVICSESEVNPLKLNRDDYSIQEIEPSEIAKIARELIYKRSKLPEAV</sequence>
<dbReference type="Gene3D" id="3.40.50.2000">
    <property type="entry name" value="Glycogen Phosphorylase B"/>
    <property type="match status" value="2"/>
</dbReference>
<comment type="pathway">
    <text evidence="2">Bacterial outer membrane biogenesis; LPS core biosynthesis.</text>
</comment>
<comment type="catalytic activity">
    <reaction evidence="12">
        <text>an alpha-Kdo-(2-&gt;4)-alpha-Kdo-(2-&gt;6)-lipid A + ADP-L-glycero-beta-D-manno-heptose = an L-alpha-D-Hep-(1-&gt;5)-[alpha-Kdo-(2-&gt;4)]-alpha-Kdo-(2-&gt;6)-lipid A + ADP + H(+)</text>
        <dbReference type="Rhea" id="RHEA:74067"/>
        <dbReference type="ChEBI" id="CHEBI:15378"/>
        <dbReference type="ChEBI" id="CHEBI:61506"/>
        <dbReference type="ChEBI" id="CHEBI:176431"/>
        <dbReference type="ChEBI" id="CHEBI:193068"/>
        <dbReference type="ChEBI" id="CHEBI:456216"/>
        <dbReference type="EC" id="2.4.99.23"/>
    </reaction>
</comment>
<evidence type="ECO:0000256" key="9">
    <source>
        <dbReference type="ARBA" id="ARBA00044041"/>
    </source>
</evidence>
<dbReference type="AlphaFoldDB" id="A0A1W1BMU3"/>
<evidence type="ECO:0000256" key="4">
    <source>
        <dbReference type="ARBA" id="ARBA00022519"/>
    </source>
</evidence>
<evidence type="ECO:0000256" key="11">
    <source>
        <dbReference type="ARBA" id="ARBA00044330"/>
    </source>
</evidence>
<dbReference type="NCBIfam" id="TIGR02193">
    <property type="entry name" value="heptsyl_trn_I"/>
    <property type="match status" value="1"/>
</dbReference>
<comment type="subcellular location">
    <subcellularLocation>
        <location evidence="1">Cell inner membrane</location>
        <topology evidence="1">Peripheral membrane protein</topology>
        <orientation evidence="1">Cytoplasmic side</orientation>
    </subcellularLocation>
</comment>
<name>A0A1W1BMU3_9ZZZZ</name>
<evidence type="ECO:0000256" key="10">
    <source>
        <dbReference type="ARBA" id="ARBA00044190"/>
    </source>
</evidence>
<proteinExistence type="predicted"/>
<dbReference type="InterPro" id="IPR011908">
    <property type="entry name" value="LipoPS_heptosylTferase-I"/>
</dbReference>
<evidence type="ECO:0000256" key="12">
    <source>
        <dbReference type="ARBA" id="ARBA00049201"/>
    </source>
</evidence>
<evidence type="ECO:0000256" key="5">
    <source>
        <dbReference type="ARBA" id="ARBA00022676"/>
    </source>
</evidence>
<dbReference type="InterPro" id="IPR051199">
    <property type="entry name" value="LPS_LOS_Heptosyltrfase"/>
</dbReference>
<dbReference type="EC" id="2.4.99.23" evidence="9"/>
<accession>A0A1W1BMU3</accession>
<dbReference type="Pfam" id="PF01075">
    <property type="entry name" value="Glyco_transf_9"/>
    <property type="match status" value="1"/>
</dbReference>
<evidence type="ECO:0000256" key="2">
    <source>
        <dbReference type="ARBA" id="ARBA00004713"/>
    </source>
</evidence>